<proteinExistence type="predicted"/>
<dbReference type="Proteomes" id="UP000322545">
    <property type="component" value="Unassembled WGS sequence"/>
</dbReference>
<gene>
    <name evidence="1" type="ORF">SAMN05443432_105199</name>
</gene>
<dbReference type="EMBL" id="FRCB01000005">
    <property type="protein sequence ID" value="SHM21488.1"/>
    <property type="molecule type" value="Genomic_DNA"/>
</dbReference>
<dbReference type="RefSeq" id="WP_149779758.1">
    <property type="nucleotide sequence ID" value="NZ_FRCB01000005.1"/>
</dbReference>
<evidence type="ECO:0008006" key="3">
    <source>
        <dbReference type="Google" id="ProtNLM"/>
    </source>
</evidence>
<accession>A0A1M7GZ95</accession>
<dbReference type="Pfam" id="PF07310">
    <property type="entry name" value="PAS_5"/>
    <property type="match status" value="1"/>
</dbReference>
<dbReference type="InterPro" id="IPR009922">
    <property type="entry name" value="DUF1457"/>
</dbReference>
<name>A0A1M7GZ95_9RHOB</name>
<organism evidence="1 2">
    <name type="scientific">Roseovarius litoreus</name>
    <dbReference type="NCBI Taxonomy" id="1155722"/>
    <lineage>
        <taxon>Bacteria</taxon>
        <taxon>Pseudomonadati</taxon>
        <taxon>Pseudomonadota</taxon>
        <taxon>Alphaproteobacteria</taxon>
        <taxon>Rhodobacterales</taxon>
        <taxon>Roseobacteraceae</taxon>
        <taxon>Roseovarius</taxon>
    </lineage>
</organism>
<protein>
    <recommendedName>
        <fullName evidence="3">PAS domain-containing protein</fullName>
    </recommendedName>
</protein>
<dbReference type="AlphaFoldDB" id="A0A1M7GZ95"/>
<reference evidence="1 2" key="1">
    <citation type="submission" date="2016-11" db="EMBL/GenBank/DDBJ databases">
        <authorList>
            <person name="Varghese N."/>
            <person name="Submissions S."/>
        </authorList>
    </citation>
    <scope>NUCLEOTIDE SEQUENCE [LARGE SCALE GENOMIC DNA]</scope>
    <source>
        <strain evidence="1 2">DSM 28249</strain>
    </source>
</reference>
<evidence type="ECO:0000313" key="2">
    <source>
        <dbReference type="Proteomes" id="UP000322545"/>
    </source>
</evidence>
<keyword evidence="2" id="KW-1185">Reference proteome</keyword>
<evidence type="ECO:0000313" key="1">
    <source>
        <dbReference type="EMBL" id="SHM21488.1"/>
    </source>
</evidence>
<sequence length="229" mass="25028">MVFKGPFGRGNVLTLDAAAKRRTGLRALDIEALRAYWTAQRAGGDVPRRADIDPRKIAELLPDVFVAERIAPGLARMRVAGLHLSDLMGMEVRGMPISALIEPGDRDQLADLLVDLFDRPATLDLDLVSVGGLGRSQLHGRLILLPLRSDLGDISRALGCLVTDDAPGRTPRRFFIKSCRIQPIGEMPLPATPAVMARQTARDAEQQTAPKLARSERPYLRLVRQDGAV</sequence>